<feature type="transmembrane region" description="Helical" evidence="6">
    <location>
        <begin position="362"/>
        <end position="385"/>
    </location>
</feature>
<feature type="transmembrane region" description="Helical" evidence="6">
    <location>
        <begin position="326"/>
        <end position="350"/>
    </location>
</feature>
<evidence type="ECO:0000313" key="9">
    <source>
        <dbReference type="Proteomes" id="UP000503018"/>
    </source>
</evidence>
<feature type="transmembrane region" description="Helical" evidence="6">
    <location>
        <begin position="50"/>
        <end position="72"/>
    </location>
</feature>
<dbReference type="PANTHER" id="PTHR23505:SF79">
    <property type="entry name" value="PROTEIN SPINSTER"/>
    <property type="match status" value="1"/>
</dbReference>
<evidence type="ECO:0000256" key="5">
    <source>
        <dbReference type="ARBA" id="ARBA00023136"/>
    </source>
</evidence>
<dbReference type="InterPro" id="IPR011701">
    <property type="entry name" value="MFS"/>
</dbReference>
<evidence type="ECO:0000256" key="4">
    <source>
        <dbReference type="ARBA" id="ARBA00022989"/>
    </source>
</evidence>
<dbReference type="AlphaFoldDB" id="A0A6M4AT20"/>
<dbReference type="PANTHER" id="PTHR23505">
    <property type="entry name" value="SPINSTER"/>
    <property type="match status" value="1"/>
</dbReference>
<dbReference type="SUPFAM" id="SSF103473">
    <property type="entry name" value="MFS general substrate transporter"/>
    <property type="match status" value="1"/>
</dbReference>
<feature type="transmembrane region" description="Helical" evidence="6">
    <location>
        <begin position="139"/>
        <end position="158"/>
    </location>
</feature>
<dbReference type="InterPro" id="IPR044770">
    <property type="entry name" value="MFS_spinster-like"/>
</dbReference>
<keyword evidence="2" id="KW-0813">Transport</keyword>
<evidence type="ECO:0000259" key="7">
    <source>
        <dbReference type="PROSITE" id="PS50850"/>
    </source>
</evidence>
<dbReference type="PROSITE" id="PS50850">
    <property type="entry name" value="MFS"/>
    <property type="match status" value="1"/>
</dbReference>
<feature type="transmembrane region" description="Helical" evidence="6">
    <location>
        <begin position="233"/>
        <end position="255"/>
    </location>
</feature>
<evidence type="ECO:0000256" key="6">
    <source>
        <dbReference type="SAM" id="Phobius"/>
    </source>
</evidence>
<dbReference type="KEGG" id="slan:GV829_06715"/>
<dbReference type="GO" id="GO:0022857">
    <property type="term" value="F:transmembrane transporter activity"/>
    <property type="evidence" value="ECO:0007669"/>
    <property type="project" value="InterPro"/>
</dbReference>
<feature type="transmembrane region" description="Helical" evidence="6">
    <location>
        <begin position="105"/>
        <end position="127"/>
    </location>
</feature>
<feature type="transmembrane region" description="Helical" evidence="6">
    <location>
        <begin position="397"/>
        <end position="417"/>
    </location>
</feature>
<feature type="transmembrane region" description="Helical" evidence="6">
    <location>
        <begin position="79"/>
        <end position="99"/>
    </location>
</feature>
<dbReference type="Pfam" id="PF07690">
    <property type="entry name" value="MFS_1"/>
    <property type="match status" value="1"/>
</dbReference>
<dbReference type="InterPro" id="IPR036259">
    <property type="entry name" value="MFS_trans_sf"/>
</dbReference>
<evidence type="ECO:0000256" key="1">
    <source>
        <dbReference type="ARBA" id="ARBA00004141"/>
    </source>
</evidence>
<feature type="transmembrane region" description="Helical" evidence="6">
    <location>
        <begin position="267"/>
        <end position="289"/>
    </location>
</feature>
<dbReference type="RefSeq" id="WP_169945147.1">
    <property type="nucleotide sequence ID" value="NZ_CP053015.1"/>
</dbReference>
<sequence>MALAQGGQRSPYLLLGFFLLLHVLNQVDRNLIAGFGPEIVRDLGLSRTQFGIVAGIAFTAFYAVTALAAGVLADRFGRVRILALGLATWSAFTALSGLARGFLSLVAMRPLVATGEATLIPAATAILSERFSPQRRASAIGIFFMGVPLGVGASFFLAGQLGPILGWRGVFVLLGLLGLILVLALKLLVDENATSRSLSDATQDEAQPSPSRSATAVLADLGRELRTNADLRLAILGSVLMHVYLAGGPFVKIWLLEERGFDGNGIAMTYGLALLVFGVIGAVAGGTLADLYAKRFPGGRAMFLALFVTALAPLIMAFRLADAGSILFYVGMGAGILFFSSFYGPAFAVMQSVSPARLHASVTGLAMLLVNVLALGIGGVLIGVVSDVLVAQGRHDALSLPLIIADIISLLTIFCFARIGWREWRNSAQSVAGA</sequence>
<comment type="subcellular location">
    <subcellularLocation>
        <location evidence="1">Membrane</location>
        <topology evidence="1">Multi-pass membrane protein</topology>
    </subcellularLocation>
</comment>
<proteinExistence type="predicted"/>
<keyword evidence="3 6" id="KW-0812">Transmembrane</keyword>
<accession>A0A6M4AT20</accession>
<evidence type="ECO:0000256" key="3">
    <source>
        <dbReference type="ARBA" id="ARBA00022692"/>
    </source>
</evidence>
<dbReference type="Proteomes" id="UP000503018">
    <property type="component" value="Chromosome"/>
</dbReference>
<gene>
    <name evidence="8" type="ORF">GV829_06715</name>
</gene>
<dbReference type="InterPro" id="IPR020846">
    <property type="entry name" value="MFS_dom"/>
</dbReference>
<dbReference type="EMBL" id="CP053015">
    <property type="protein sequence ID" value="QJQ32185.1"/>
    <property type="molecule type" value="Genomic_DNA"/>
</dbReference>
<feature type="transmembrane region" description="Helical" evidence="6">
    <location>
        <begin position="170"/>
        <end position="189"/>
    </location>
</feature>
<name>A0A6M4AT20_9SPHN</name>
<feature type="transmembrane region" description="Helical" evidence="6">
    <location>
        <begin position="301"/>
        <end position="320"/>
    </location>
</feature>
<dbReference type="GO" id="GO:0016020">
    <property type="term" value="C:membrane"/>
    <property type="evidence" value="ECO:0007669"/>
    <property type="project" value="UniProtKB-SubCell"/>
</dbReference>
<evidence type="ECO:0000313" key="8">
    <source>
        <dbReference type="EMBL" id="QJQ32185.1"/>
    </source>
</evidence>
<keyword evidence="5 6" id="KW-0472">Membrane</keyword>
<protein>
    <submittedName>
        <fullName evidence="8">MFS transporter</fullName>
    </submittedName>
</protein>
<keyword evidence="4 6" id="KW-1133">Transmembrane helix</keyword>
<feature type="domain" description="Major facilitator superfamily (MFS) profile" evidence="7">
    <location>
        <begin position="14"/>
        <end position="423"/>
    </location>
</feature>
<reference evidence="8 9" key="1">
    <citation type="submission" date="2020-01" db="EMBL/GenBank/DDBJ databases">
        <title>Sphingomonas sp. strain CSW-10.</title>
        <authorList>
            <person name="Chen W.-M."/>
        </authorList>
    </citation>
    <scope>NUCLEOTIDE SEQUENCE [LARGE SCALE GENOMIC DNA]</scope>
    <source>
        <strain evidence="8 9">CSW-10</strain>
    </source>
</reference>
<keyword evidence="9" id="KW-1185">Reference proteome</keyword>
<organism evidence="8 9">
    <name type="scientific">Sphingomonas lacunae</name>
    <dbReference type="NCBI Taxonomy" id="2698828"/>
    <lineage>
        <taxon>Bacteria</taxon>
        <taxon>Pseudomonadati</taxon>
        <taxon>Pseudomonadota</taxon>
        <taxon>Alphaproteobacteria</taxon>
        <taxon>Sphingomonadales</taxon>
        <taxon>Sphingomonadaceae</taxon>
        <taxon>Sphingomonas</taxon>
    </lineage>
</organism>
<evidence type="ECO:0000256" key="2">
    <source>
        <dbReference type="ARBA" id="ARBA00022448"/>
    </source>
</evidence>
<dbReference type="Gene3D" id="1.20.1250.20">
    <property type="entry name" value="MFS general substrate transporter like domains"/>
    <property type="match status" value="1"/>
</dbReference>